<feature type="transmembrane region" description="Helical" evidence="5">
    <location>
        <begin position="231"/>
        <end position="252"/>
    </location>
</feature>
<protein>
    <submittedName>
        <fullName evidence="8">G-protein coupled receptors family 1 profile domain-containing protein</fullName>
    </submittedName>
</protein>
<evidence type="ECO:0000313" key="7">
    <source>
        <dbReference type="Proteomes" id="UP000887565"/>
    </source>
</evidence>
<dbReference type="CDD" id="cd00637">
    <property type="entry name" value="7tm_classA_rhodopsin-like"/>
    <property type="match status" value="1"/>
</dbReference>
<feature type="transmembrane region" description="Helical" evidence="5">
    <location>
        <begin position="25"/>
        <end position="46"/>
    </location>
</feature>
<dbReference type="PANTHER" id="PTHR23017:SF3">
    <property type="entry name" value="G-PROTEIN COUPLED RECEPTORS FAMILY 1 PROFILE DOMAIN-CONTAINING PROTEIN"/>
    <property type="match status" value="1"/>
</dbReference>
<feature type="domain" description="G-protein coupled receptors family 1 profile" evidence="6">
    <location>
        <begin position="34"/>
        <end position="177"/>
    </location>
</feature>
<dbReference type="PROSITE" id="PS50262">
    <property type="entry name" value="G_PROTEIN_RECEP_F1_2"/>
    <property type="match status" value="1"/>
</dbReference>
<keyword evidence="4 5" id="KW-0472">Membrane</keyword>
<dbReference type="PANTHER" id="PTHR23017">
    <property type="entry name" value="SERPENTINE RECEPTOR, CLASS X"/>
    <property type="match status" value="1"/>
</dbReference>
<feature type="transmembrane region" description="Helical" evidence="5">
    <location>
        <begin position="58"/>
        <end position="80"/>
    </location>
</feature>
<evidence type="ECO:0000256" key="1">
    <source>
        <dbReference type="ARBA" id="ARBA00004370"/>
    </source>
</evidence>
<reference evidence="8" key="1">
    <citation type="submission" date="2022-11" db="UniProtKB">
        <authorList>
            <consortium name="WormBaseParasite"/>
        </authorList>
    </citation>
    <scope>IDENTIFICATION</scope>
</reference>
<evidence type="ECO:0000256" key="3">
    <source>
        <dbReference type="ARBA" id="ARBA00022989"/>
    </source>
</evidence>
<feature type="transmembrane region" description="Helical" evidence="5">
    <location>
        <begin position="137"/>
        <end position="155"/>
    </location>
</feature>
<dbReference type="InterPro" id="IPR017452">
    <property type="entry name" value="GPCR_Rhodpsn_7TM"/>
</dbReference>
<dbReference type="AlphaFoldDB" id="A0A915IMV6"/>
<evidence type="ECO:0000256" key="4">
    <source>
        <dbReference type="ARBA" id="ARBA00023136"/>
    </source>
</evidence>
<feature type="transmembrane region" description="Helical" evidence="5">
    <location>
        <begin position="100"/>
        <end position="125"/>
    </location>
</feature>
<dbReference type="GO" id="GO:0016020">
    <property type="term" value="C:membrane"/>
    <property type="evidence" value="ECO:0007669"/>
    <property type="project" value="UniProtKB-SubCell"/>
</dbReference>
<organism evidence="7 8">
    <name type="scientific">Romanomermis culicivorax</name>
    <name type="common">Nematode worm</name>
    <dbReference type="NCBI Taxonomy" id="13658"/>
    <lineage>
        <taxon>Eukaryota</taxon>
        <taxon>Metazoa</taxon>
        <taxon>Ecdysozoa</taxon>
        <taxon>Nematoda</taxon>
        <taxon>Enoplea</taxon>
        <taxon>Dorylaimia</taxon>
        <taxon>Mermithida</taxon>
        <taxon>Mermithoidea</taxon>
        <taxon>Mermithidae</taxon>
        <taxon>Romanomermis</taxon>
    </lineage>
</organism>
<evidence type="ECO:0000259" key="6">
    <source>
        <dbReference type="PROSITE" id="PS50262"/>
    </source>
</evidence>
<evidence type="ECO:0000313" key="8">
    <source>
        <dbReference type="WBParaSite" id="nRc.2.0.1.t15513-RA"/>
    </source>
</evidence>
<keyword evidence="2 5" id="KW-0812">Transmembrane</keyword>
<dbReference type="SUPFAM" id="SSF81321">
    <property type="entry name" value="Family A G protein-coupled receptor-like"/>
    <property type="match status" value="1"/>
</dbReference>
<comment type="subcellular location">
    <subcellularLocation>
        <location evidence="1">Membrane</location>
    </subcellularLocation>
</comment>
<dbReference type="WBParaSite" id="nRc.2.0.1.t15513-RA">
    <property type="protein sequence ID" value="nRc.2.0.1.t15513-RA"/>
    <property type="gene ID" value="nRc.2.0.1.g15513"/>
</dbReference>
<sequence>MSNNTTFNKTFDDSELKTYGRTVAIFTWIYCIPGAVVLLLAIRANLQIMKTEAMPFRVLVTNTMAADFTLLILFIFYAAPCDLLLTEVYGHTGSILAGTYQAYAFITSMFTSFVISSNRFVAIFFPQSLDRYFSLKRTYVIAAMTWLAAVFYALFDVYMTGCDYIYDERKFIFSIYCPDQGDHFFVTSKAILGLYGIGFMYGLALIKLKRDNAKISSEEIAQNMAKRRMRVFWQAFGIWASILANVLAYHFISPYMTHVLLNGIVSVVLILCPPYGTCLIVLIFDGKTRKHIASFSDVQ</sequence>
<feature type="transmembrane region" description="Helical" evidence="5">
    <location>
        <begin position="264"/>
        <end position="284"/>
    </location>
</feature>
<name>A0A915IMV6_ROMCU</name>
<keyword evidence="3 5" id="KW-1133">Transmembrane helix</keyword>
<proteinExistence type="predicted"/>
<dbReference type="Gene3D" id="1.20.1070.10">
    <property type="entry name" value="Rhodopsin 7-helix transmembrane proteins"/>
    <property type="match status" value="1"/>
</dbReference>
<feature type="transmembrane region" description="Helical" evidence="5">
    <location>
        <begin position="190"/>
        <end position="208"/>
    </location>
</feature>
<keyword evidence="7" id="KW-1185">Reference proteome</keyword>
<accession>A0A915IMV6</accession>
<dbReference type="Pfam" id="PF10328">
    <property type="entry name" value="7TM_GPCR_Srx"/>
    <property type="match status" value="1"/>
</dbReference>
<evidence type="ECO:0000256" key="2">
    <source>
        <dbReference type="ARBA" id="ARBA00022692"/>
    </source>
</evidence>
<dbReference type="OMA" id="MANVYAL"/>
<evidence type="ECO:0000256" key="5">
    <source>
        <dbReference type="SAM" id="Phobius"/>
    </source>
</evidence>
<dbReference type="InterPro" id="IPR019430">
    <property type="entry name" value="7TM_GPCR_serpentine_rcpt_Srx"/>
</dbReference>
<dbReference type="Proteomes" id="UP000887565">
    <property type="component" value="Unplaced"/>
</dbReference>